<comment type="caution">
    <text evidence="1">The sequence shown here is derived from an EMBL/GenBank/DDBJ whole genome shotgun (WGS) entry which is preliminary data.</text>
</comment>
<accession>A0A438H9F5</accession>
<gene>
    <name evidence="1" type="primary">ICMEL2</name>
    <name evidence="1" type="ORF">CK203_044683</name>
</gene>
<proteinExistence type="predicted"/>
<name>A0A438H9F5_VITVI</name>
<dbReference type="Proteomes" id="UP000288805">
    <property type="component" value="Unassembled WGS sequence"/>
</dbReference>
<protein>
    <submittedName>
        <fullName evidence="1">Putative isoprenylcysteine alpha-carbonyl methylesterase ICMEL2</fullName>
    </submittedName>
</protein>
<dbReference type="EMBL" id="QGNW01000256">
    <property type="protein sequence ID" value="RVW81125.1"/>
    <property type="molecule type" value="Genomic_DNA"/>
</dbReference>
<dbReference type="AlphaFoldDB" id="A0A438H9F5"/>
<evidence type="ECO:0000313" key="2">
    <source>
        <dbReference type="Proteomes" id="UP000288805"/>
    </source>
</evidence>
<reference evidence="1 2" key="1">
    <citation type="journal article" date="2018" name="PLoS Genet.">
        <title>Population sequencing reveals clonal diversity and ancestral inbreeding in the grapevine cultivar Chardonnay.</title>
        <authorList>
            <person name="Roach M.J."/>
            <person name="Johnson D.L."/>
            <person name="Bohlmann J."/>
            <person name="van Vuuren H.J."/>
            <person name="Jones S.J."/>
            <person name="Pretorius I.S."/>
            <person name="Schmidt S.A."/>
            <person name="Borneman A.R."/>
        </authorList>
    </citation>
    <scope>NUCLEOTIDE SEQUENCE [LARGE SCALE GENOMIC DNA]</scope>
    <source>
        <strain evidence="2">cv. Chardonnay</strain>
        <tissue evidence="1">Leaf</tissue>
    </source>
</reference>
<sequence length="76" mass="8315">MFVTVKCRPPSCGTTNVVWTSMQDPLRGGKDELIDYVVAFIHSGDAEALAKDSMAPPRKRLVPELLLKLAGKISPF</sequence>
<organism evidence="1 2">
    <name type="scientific">Vitis vinifera</name>
    <name type="common">Grape</name>
    <dbReference type="NCBI Taxonomy" id="29760"/>
    <lineage>
        <taxon>Eukaryota</taxon>
        <taxon>Viridiplantae</taxon>
        <taxon>Streptophyta</taxon>
        <taxon>Embryophyta</taxon>
        <taxon>Tracheophyta</taxon>
        <taxon>Spermatophyta</taxon>
        <taxon>Magnoliopsida</taxon>
        <taxon>eudicotyledons</taxon>
        <taxon>Gunneridae</taxon>
        <taxon>Pentapetalae</taxon>
        <taxon>rosids</taxon>
        <taxon>Vitales</taxon>
        <taxon>Vitaceae</taxon>
        <taxon>Viteae</taxon>
        <taxon>Vitis</taxon>
    </lineage>
</organism>
<evidence type="ECO:0000313" key="1">
    <source>
        <dbReference type="EMBL" id="RVW81125.1"/>
    </source>
</evidence>